<feature type="region of interest" description="Disordered" evidence="1">
    <location>
        <begin position="1"/>
        <end position="31"/>
    </location>
</feature>
<reference evidence="3" key="1">
    <citation type="submission" date="2023-03" db="EMBL/GenBank/DDBJ databases">
        <title>Massive genome expansion in bonnet fungi (Mycena s.s.) driven by repeated elements and novel gene families across ecological guilds.</title>
        <authorList>
            <consortium name="Lawrence Berkeley National Laboratory"/>
            <person name="Harder C.B."/>
            <person name="Miyauchi S."/>
            <person name="Viragh M."/>
            <person name="Kuo A."/>
            <person name="Thoen E."/>
            <person name="Andreopoulos B."/>
            <person name="Lu D."/>
            <person name="Skrede I."/>
            <person name="Drula E."/>
            <person name="Henrissat B."/>
            <person name="Morin E."/>
            <person name="Kohler A."/>
            <person name="Barry K."/>
            <person name="LaButti K."/>
            <person name="Morin E."/>
            <person name="Salamov A."/>
            <person name="Lipzen A."/>
            <person name="Mereny Z."/>
            <person name="Hegedus B."/>
            <person name="Baldrian P."/>
            <person name="Stursova M."/>
            <person name="Weitz H."/>
            <person name="Taylor A."/>
            <person name="Grigoriev I.V."/>
            <person name="Nagy L.G."/>
            <person name="Martin F."/>
            <person name="Kauserud H."/>
        </authorList>
    </citation>
    <scope>NUCLEOTIDE SEQUENCE</scope>
    <source>
        <strain evidence="3">CBHHK002</strain>
    </source>
</reference>
<accession>A0AAD7APS2</accession>
<name>A0AAD7APS2_9AGAR</name>
<protein>
    <submittedName>
        <fullName evidence="3">Uncharacterized protein</fullName>
    </submittedName>
</protein>
<proteinExistence type="predicted"/>
<evidence type="ECO:0000256" key="2">
    <source>
        <dbReference type="SAM" id="Phobius"/>
    </source>
</evidence>
<dbReference type="EMBL" id="JARIHO010000003">
    <property type="protein sequence ID" value="KAJ7364528.1"/>
    <property type="molecule type" value="Genomic_DNA"/>
</dbReference>
<sequence length="183" mass="18888">MAASSSSSPRHSSSHSTAAPTSSSATSAANSTDSFSVSQTYVNPFPGATPGGGGGGNGNGNGGGQQQDNNGQGIQSSAQLYRAFFRLPVDVSLMCFPASPLLFSIMIIPLACFMHSLYATLYLPVVPRPTPHRFSVLGFCMHAVPVPDLCPAGTLTLDTSLGPFTSSRVICPLPPTFCFSILA</sequence>
<dbReference type="AlphaFoldDB" id="A0AAD7APS2"/>
<feature type="compositionally biased region" description="Gly residues" evidence="1">
    <location>
        <begin position="49"/>
        <end position="65"/>
    </location>
</feature>
<organism evidence="3 4">
    <name type="scientific">Mycena albidolilacea</name>
    <dbReference type="NCBI Taxonomy" id="1033008"/>
    <lineage>
        <taxon>Eukaryota</taxon>
        <taxon>Fungi</taxon>
        <taxon>Dikarya</taxon>
        <taxon>Basidiomycota</taxon>
        <taxon>Agaricomycotina</taxon>
        <taxon>Agaricomycetes</taxon>
        <taxon>Agaricomycetidae</taxon>
        <taxon>Agaricales</taxon>
        <taxon>Marasmiineae</taxon>
        <taxon>Mycenaceae</taxon>
        <taxon>Mycena</taxon>
    </lineage>
</organism>
<keyword evidence="2" id="KW-1133">Transmembrane helix</keyword>
<evidence type="ECO:0000313" key="3">
    <source>
        <dbReference type="EMBL" id="KAJ7364528.1"/>
    </source>
</evidence>
<feature type="region of interest" description="Disordered" evidence="1">
    <location>
        <begin position="46"/>
        <end position="73"/>
    </location>
</feature>
<gene>
    <name evidence="3" type="ORF">DFH08DRAFT_1073206</name>
</gene>
<evidence type="ECO:0000256" key="1">
    <source>
        <dbReference type="SAM" id="MobiDB-lite"/>
    </source>
</evidence>
<keyword evidence="2" id="KW-0812">Transmembrane</keyword>
<evidence type="ECO:0000313" key="4">
    <source>
        <dbReference type="Proteomes" id="UP001218218"/>
    </source>
</evidence>
<keyword evidence="4" id="KW-1185">Reference proteome</keyword>
<feature type="transmembrane region" description="Helical" evidence="2">
    <location>
        <begin position="101"/>
        <end position="123"/>
    </location>
</feature>
<comment type="caution">
    <text evidence="3">The sequence shown here is derived from an EMBL/GenBank/DDBJ whole genome shotgun (WGS) entry which is preliminary data.</text>
</comment>
<dbReference type="Proteomes" id="UP001218218">
    <property type="component" value="Unassembled WGS sequence"/>
</dbReference>
<keyword evidence="2" id="KW-0472">Membrane</keyword>